<reference evidence="9 10" key="1">
    <citation type="submission" date="2019-03" db="EMBL/GenBank/DDBJ databases">
        <title>Primorskyibacter sp. SS33 isolated from sediments.</title>
        <authorList>
            <person name="Xunke S."/>
        </authorList>
    </citation>
    <scope>NUCLEOTIDE SEQUENCE [LARGE SCALE GENOMIC DNA]</scope>
    <source>
        <strain evidence="9 10">SS33</strain>
    </source>
</reference>
<evidence type="ECO:0000256" key="1">
    <source>
        <dbReference type="ARBA" id="ARBA00004651"/>
    </source>
</evidence>
<comment type="function">
    <text evidence="7">Part of the tripartite ATP-independent periplasmic (TRAP) transport system.</text>
</comment>
<feature type="transmembrane region" description="Helical" evidence="7">
    <location>
        <begin position="23"/>
        <end position="46"/>
    </location>
</feature>
<dbReference type="InterPro" id="IPR055348">
    <property type="entry name" value="DctQ"/>
</dbReference>
<keyword evidence="6 7" id="KW-0472">Membrane</keyword>
<comment type="subunit">
    <text evidence="7">The complex comprises the extracytoplasmic solute receptor protein and the two transmembrane proteins.</text>
</comment>
<accession>A0A4R6AD32</accession>
<organism evidence="9 10">
    <name type="scientific">Palleronia sediminis</name>
    <dbReference type="NCBI Taxonomy" id="2547833"/>
    <lineage>
        <taxon>Bacteria</taxon>
        <taxon>Pseudomonadati</taxon>
        <taxon>Pseudomonadota</taxon>
        <taxon>Alphaproteobacteria</taxon>
        <taxon>Rhodobacterales</taxon>
        <taxon>Roseobacteraceae</taxon>
        <taxon>Palleronia</taxon>
    </lineage>
</organism>
<name>A0A4R6AD32_9RHOB</name>
<gene>
    <name evidence="9" type="ORF">E2L08_07030</name>
</gene>
<dbReference type="GO" id="GO:0022857">
    <property type="term" value="F:transmembrane transporter activity"/>
    <property type="evidence" value="ECO:0007669"/>
    <property type="project" value="UniProtKB-UniRule"/>
</dbReference>
<keyword evidence="5 7" id="KW-1133">Transmembrane helix</keyword>
<evidence type="ECO:0000259" key="8">
    <source>
        <dbReference type="Pfam" id="PF04290"/>
    </source>
</evidence>
<evidence type="ECO:0000256" key="5">
    <source>
        <dbReference type="ARBA" id="ARBA00022989"/>
    </source>
</evidence>
<evidence type="ECO:0000313" key="10">
    <source>
        <dbReference type="Proteomes" id="UP000295701"/>
    </source>
</evidence>
<sequence>MTATAGDERRAGIAGAVERLTSAWALVGGLVLLAVIAVNMLAVIGAAIGRSFPGDFELTEMGVAIAVFAFLPYCQIREVNVTADIFTAGAGPRWLAAFKALAALVATGFAAILLWRMSAGMADQRDYGYATAILQLPIWYAFVPILVSLALLAAAALVSLSEALRALRGARHV</sequence>
<evidence type="ECO:0000256" key="7">
    <source>
        <dbReference type="RuleBase" id="RU369079"/>
    </source>
</evidence>
<keyword evidence="3" id="KW-1003">Cell membrane</keyword>
<feature type="transmembrane region" description="Helical" evidence="7">
    <location>
        <begin position="136"/>
        <end position="158"/>
    </location>
</feature>
<keyword evidence="7" id="KW-0997">Cell inner membrane</keyword>
<dbReference type="GO" id="GO:0005886">
    <property type="term" value="C:plasma membrane"/>
    <property type="evidence" value="ECO:0007669"/>
    <property type="project" value="UniProtKB-SubCell"/>
</dbReference>
<evidence type="ECO:0000256" key="4">
    <source>
        <dbReference type="ARBA" id="ARBA00022692"/>
    </source>
</evidence>
<dbReference type="Pfam" id="PF04290">
    <property type="entry name" value="DctQ"/>
    <property type="match status" value="1"/>
</dbReference>
<dbReference type="OrthoDB" id="6183232at2"/>
<evidence type="ECO:0000256" key="2">
    <source>
        <dbReference type="ARBA" id="ARBA00022448"/>
    </source>
</evidence>
<keyword evidence="10" id="KW-1185">Reference proteome</keyword>
<keyword evidence="4 7" id="KW-0812">Transmembrane</keyword>
<evidence type="ECO:0000256" key="6">
    <source>
        <dbReference type="ARBA" id="ARBA00023136"/>
    </source>
</evidence>
<evidence type="ECO:0000313" key="9">
    <source>
        <dbReference type="EMBL" id="TDL81087.1"/>
    </source>
</evidence>
<comment type="caution">
    <text evidence="9">The sequence shown here is derived from an EMBL/GenBank/DDBJ whole genome shotgun (WGS) entry which is preliminary data.</text>
</comment>
<feature type="transmembrane region" description="Helical" evidence="7">
    <location>
        <begin position="96"/>
        <end position="115"/>
    </location>
</feature>
<comment type="similarity">
    <text evidence="7">Belongs to the TRAP transporter small permease family.</text>
</comment>
<dbReference type="RefSeq" id="WP_133396366.1">
    <property type="nucleotide sequence ID" value="NZ_SNAA01000006.1"/>
</dbReference>
<comment type="caution">
    <text evidence="7">Lacks conserved residue(s) required for the propagation of feature annotation.</text>
</comment>
<comment type="subcellular location">
    <subcellularLocation>
        <location evidence="7">Cell inner membrane</location>
        <topology evidence="7">Multi-pass membrane protein</topology>
    </subcellularLocation>
    <subcellularLocation>
        <location evidence="1">Cell membrane</location>
        <topology evidence="1">Multi-pass membrane protein</topology>
    </subcellularLocation>
</comment>
<feature type="domain" description="Tripartite ATP-independent periplasmic transporters DctQ component" evidence="8">
    <location>
        <begin position="36"/>
        <end position="165"/>
    </location>
</feature>
<evidence type="ECO:0000256" key="3">
    <source>
        <dbReference type="ARBA" id="ARBA00022475"/>
    </source>
</evidence>
<dbReference type="EMBL" id="SNAA01000006">
    <property type="protein sequence ID" value="TDL81087.1"/>
    <property type="molecule type" value="Genomic_DNA"/>
</dbReference>
<proteinExistence type="inferred from homology"/>
<keyword evidence="2 7" id="KW-0813">Transport</keyword>
<dbReference type="AlphaFoldDB" id="A0A4R6AD32"/>
<protein>
    <recommendedName>
        <fullName evidence="7">TRAP transporter small permease protein</fullName>
    </recommendedName>
</protein>
<dbReference type="Proteomes" id="UP000295701">
    <property type="component" value="Unassembled WGS sequence"/>
</dbReference>